<evidence type="ECO:0000313" key="6">
    <source>
        <dbReference type="Proteomes" id="UP000815325"/>
    </source>
</evidence>
<comment type="similarity">
    <text evidence="1">Belongs to the universal ribosomal protein uS17 family.</text>
</comment>
<dbReference type="Proteomes" id="UP000815325">
    <property type="component" value="Unassembled WGS sequence"/>
</dbReference>
<evidence type="ECO:0000313" key="5">
    <source>
        <dbReference type="EMBL" id="KAF5841165.1"/>
    </source>
</evidence>
<feature type="compositionally biased region" description="Low complexity" evidence="4">
    <location>
        <begin position="178"/>
        <end position="218"/>
    </location>
</feature>
<evidence type="ECO:0000256" key="4">
    <source>
        <dbReference type="SAM" id="MobiDB-lite"/>
    </source>
</evidence>
<dbReference type="InterPro" id="IPR000266">
    <property type="entry name" value="Ribosomal_uS17"/>
</dbReference>
<dbReference type="InterPro" id="IPR012340">
    <property type="entry name" value="NA-bd_OB-fold"/>
</dbReference>
<feature type="region of interest" description="Disordered" evidence="4">
    <location>
        <begin position="132"/>
        <end position="234"/>
    </location>
</feature>
<keyword evidence="2" id="KW-0689">Ribosomal protein</keyword>
<dbReference type="SUPFAM" id="SSF50249">
    <property type="entry name" value="Nucleic acid-binding proteins"/>
    <property type="match status" value="1"/>
</dbReference>
<sequence>MGGGVFVGRVVSNRMQRTVVVAVNYVVWVPKYGVYEKRVSRHMAHDAEQKCVVGDVVKITSAGRKLSKHKSYNVAQVLLATPSYNPEQAAKDVQERLANRPTSMVAAAKARLEASQARLQALRDMYAKELSKVSRVSRGSSSSSSSSSSSDNTGKGGDGSNDHTVEDETQGSSRSGESSADQGSQGDASSSHSDSSSNGSSMQDASTSSTPRSPSGSPFESTVPGAGPPGVRTACTLAHGAHQHPSCLTPPPASSAATYLLHTPFMPRGLAFQWKPVTTFVSGFVGRWSAPLWEGCSS</sequence>
<evidence type="ECO:0000256" key="2">
    <source>
        <dbReference type="ARBA" id="ARBA00022980"/>
    </source>
</evidence>
<reference evidence="5" key="1">
    <citation type="submission" date="2017-08" db="EMBL/GenBank/DDBJ databases">
        <authorList>
            <person name="Polle J.E."/>
            <person name="Barry K."/>
            <person name="Cushman J."/>
            <person name="Schmutz J."/>
            <person name="Tran D."/>
            <person name="Hathwaick L.T."/>
            <person name="Yim W.C."/>
            <person name="Jenkins J."/>
            <person name="Mckie-Krisberg Z.M."/>
            <person name="Prochnik S."/>
            <person name="Lindquist E."/>
            <person name="Dockter R.B."/>
            <person name="Adam C."/>
            <person name="Molina H."/>
            <person name="Bunkerborg J."/>
            <person name="Jin E."/>
            <person name="Buchheim M."/>
            <person name="Magnuson J."/>
        </authorList>
    </citation>
    <scope>NUCLEOTIDE SEQUENCE</scope>
    <source>
        <strain evidence="5">CCAP 19/18</strain>
    </source>
</reference>
<comment type="caution">
    <text evidence="5">The sequence shown here is derived from an EMBL/GenBank/DDBJ whole genome shotgun (WGS) entry which is preliminary data.</text>
</comment>
<accession>A0ABQ7H2U8</accession>
<dbReference type="PANTHER" id="PTHR10744:SF1">
    <property type="entry name" value="SMALL RIBOSOMAL SUBUNIT PROTEIN US17M"/>
    <property type="match status" value="1"/>
</dbReference>
<evidence type="ECO:0000256" key="1">
    <source>
        <dbReference type="ARBA" id="ARBA00010254"/>
    </source>
</evidence>
<dbReference type="PANTHER" id="PTHR10744">
    <property type="entry name" value="40S RIBOSOMAL PROTEIN S11 FAMILY MEMBER"/>
    <property type="match status" value="1"/>
</dbReference>
<dbReference type="Pfam" id="PF00366">
    <property type="entry name" value="Ribosomal_S17"/>
    <property type="match status" value="1"/>
</dbReference>
<keyword evidence="6" id="KW-1185">Reference proteome</keyword>
<dbReference type="EMBL" id="MU069493">
    <property type="protein sequence ID" value="KAF5841165.1"/>
    <property type="molecule type" value="Genomic_DNA"/>
</dbReference>
<name>A0ABQ7H2U8_DUNSA</name>
<evidence type="ECO:0000256" key="3">
    <source>
        <dbReference type="ARBA" id="ARBA00023274"/>
    </source>
</evidence>
<organism evidence="5 6">
    <name type="scientific">Dunaliella salina</name>
    <name type="common">Green alga</name>
    <name type="synonym">Protococcus salinus</name>
    <dbReference type="NCBI Taxonomy" id="3046"/>
    <lineage>
        <taxon>Eukaryota</taxon>
        <taxon>Viridiplantae</taxon>
        <taxon>Chlorophyta</taxon>
        <taxon>core chlorophytes</taxon>
        <taxon>Chlorophyceae</taxon>
        <taxon>CS clade</taxon>
        <taxon>Chlamydomonadales</taxon>
        <taxon>Dunaliellaceae</taxon>
        <taxon>Dunaliella</taxon>
    </lineage>
</organism>
<feature type="compositionally biased region" description="Low complexity" evidence="4">
    <location>
        <begin position="133"/>
        <end position="153"/>
    </location>
</feature>
<proteinExistence type="inferred from homology"/>
<gene>
    <name evidence="5" type="ORF">DUNSADRAFT_14168</name>
</gene>
<dbReference type="CDD" id="cd00364">
    <property type="entry name" value="Ribosomal_uS17"/>
    <property type="match status" value="1"/>
</dbReference>
<keyword evidence="3" id="KW-0687">Ribonucleoprotein</keyword>
<dbReference type="Gene3D" id="2.40.50.140">
    <property type="entry name" value="Nucleic acid-binding proteins"/>
    <property type="match status" value="1"/>
</dbReference>
<protein>
    <submittedName>
        <fullName evidence="5">Uncharacterized protein</fullName>
    </submittedName>
</protein>